<dbReference type="Pfam" id="PF00554">
    <property type="entry name" value="RHD_DNA_bind"/>
    <property type="match status" value="1"/>
</dbReference>
<organism evidence="3 4">
    <name type="scientific">Dibothriocephalus latus</name>
    <name type="common">Fish tapeworm</name>
    <name type="synonym">Diphyllobothrium latum</name>
    <dbReference type="NCBI Taxonomy" id="60516"/>
    <lineage>
        <taxon>Eukaryota</taxon>
        <taxon>Metazoa</taxon>
        <taxon>Spiralia</taxon>
        <taxon>Lophotrochozoa</taxon>
        <taxon>Platyhelminthes</taxon>
        <taxon>Cestoda</taxon>
        <taxon>Eucestoda</taxon>
        <taxon>Diphyllobothriidea</taxon>
        <taxon>Diphyllobothriidae</taxon>
        <taxon>Dibothriocephalus</taxon>
    </lineage>
</organism>
<feature type="region of interest" description="Disordered" evidence="1">
    <location>
        <begin position="157"/>
        <end position="211"/>
    </location>
</feature>
<proteinExistence type="predicted"/>
<dbReference type="InterPro" id="IPR037059">
    <property type="entry name" value="RHD_DNA_bind_dom_sf"/>
</dbReference>
<dbReference type="Proteomes" id="UP000281553">
    <property type="component" value="Unassembled WGS sequence"/>
</dbReference>
<dbReference type="PANTHER" id="PTHR12533">
    <property type="entry name" value="NFAT"/>
    <property type="match status" value="1"/>
</dbReference>
<dbReference type="Gene3D" id="2.60.40.340">
    <property type="entry name" value="Rel homology domain (RHD), DNA-binding domain"/>
    <property type="match status" value="1"/>
</dbReference>
<dbReference type="GO" id="GO:0005667">
    <property type="term" value="C:transcription regulator complex"/>
    <property type="evidence" value="ECO:0007669"/>
    <property type="project" value="TreeGrafter"/>
</dbReference>
<protein>
    <recommendedName>
        <fullName evidence="2">RHD domain-containing protein</fullName>
    </recommendedName>
</protein>
<sequence length="230" mass="25501">MIAEPEIFISPETWKAYAESFGEVFQSTWGGCSLELVQQPELQHRARYLTEGSRGPIKNRTNDGHPRIKLRGWNGPALLQVFVANDSGEPKLNMFYQVCLVATKSNRGCTEKTIGHTTVVQVPFHPDTGEDRTLDVDCVGLVKMRNSDVERRLSMMMSEGSENASSHRADANSEDADMKEVPTQHSPTVRSVGTADGVNENNRKSVKPKSSSARLVYRVLLLSPQKLEGV</sequence>
<name>A0A3P7PX37_DIBLA</name>
<gene>
    <name evidence="3" type="ORF">DILT_LOCUS14401</name>
</gene>
<evidence type="ECO:0000256" key="1">
    <source>
        <dbReference type="SAM" id="MobiDB-lite"/>
    </source>
</evidence>
<accession>A0A3P7PX37</accession>
<evidence type="ECO:0000313" key="3">
    <source>
        <dbReference type="EMBL" id="VDN24272.1"/>
    </source>
</evidence>
<feature type="domain" description="RHD" evidence="2">
    <location>
        <begin position="34"/>
        <end position="181"/>
    </location>
</feature>
<reference evidence="3 4" key="1">
    <citation type="submission" date="2018-11" db="EMBL/GenBank/DDBJ databases">
        <authorList>
            <consortium name="Pathogen Informatics"/>
        </authorList>
    </citation>
    <scope>NUCLEOTIDE SEQUENCE [LARGE SCALE GENOMIC DNA]</scope>
</reference>
<dbReference type="SUPFAM" id="SSF49417">
    <property type="entry name" value="p53-like transcription factors"/>
    <property type="match status" value="1"/>
</dbReference>
<evidence type="ECO:0000313" key="4">
    <source>
        <dbReference type="Proteomes" id="UP000281553"/>
    </source>
</evidence>
<dbReference type="OrthoDB" id="5346094at2759"/>
<dbReference type="PANTHER" id="PTHR12533:SF7">
    <property type="entry name" value="NFAT NUCLEAR FACTOR, ISOFORM B"/>
    <property type="match status" value="1"/>
</dbReference>
<feature type="compositionally biased region" description="Basic and acidic residues" evidence="1">
    <location>
        <begin position="165"/>
        <end position="182"/>
    </location>
</feature>
<dbReference type="InterPro" id="IPR008967">
    <property type="entry name" value="p53-like_TF_DNA-bd_sf"/>
</dbReference>
<dbReference type="InterPro" id="IPR011539">
    <property type="entry name" value="RHD_DNA_bind_dom"/>
</dbReference>
<dbReference type="EMBL" id="UYRU01074138">
    <property type="protein sequence ID" value="VDN24272.1"/>
    <property type="molecule type" value="Genomic_DNA"/>
</dbReference>
<dbReference type="InterPro" id="IPR008366">
    <property type="entry name" value="NFAT"/>
</dbReference>
<dbReference type="GO" id="GO:0000978">
    <property type="term" value="F:RNA polymerase II cis-regulatory region sequence-specific DNA binding"/>
    <property type="evidence" value="ECO:0007669"/>
    <property type="project" value="TreeGrafter"/>
</dbReference>
<evidence type="ECO:0000259" key="2">
    <source>
        <dbReference type="Pfam" id="PF00554"/>
    </source>
</evidence>
<dbReference type="AlphaFoldDB" id="A0A3P7PX37"/>
<dbReference type="GO" id="GO:0000981">
    <property type="term" value="F:DNA-binding transcription factor activity, RNA polymerase II-specific"/>
    <property type="evidence" value="ECO:0007669"/>
    <property type="project" value="TreeGrafter"/>
</dbReference>
<keyword evidence="4" id="KW-1185">Reference proteome</keyword>